<dbReference type="Pfam" id="PF03466">
    <property type="entry name" value="LysR_substrate"/>
    <property type="match status" value="1"/>
</dbReference>
<organism evidence="6 7">
    <name type="scientific">Paenibacillus contaminans</name>
    <dbReference type="NCBI Taxonomy" id="450362"/>
    <lineage>
        <taxon>Bacteria</taxon>
        <taxon>Bacillati</taxon>
        <taxon>Bacillota</taxon>
        <taxon>Bacilli</taxon>
        <taxon>Bacillales</taxon>
        <taxon>Paenibacillaceae</taxon>
        <taxon>Paenibacillus</taxon>
    </lineage>
</organism>
<evidence type="ECO:0000313" key="6">
    <source>
        <dbReference type="EMBL" id="RAV18553.1"/>
    </source>
</evidence>
<evidence type="ECO:0000256" key="3">
    <source>
        <dbReference type="ARBA" id="ARBA00023125"/>
    </source>
</evidence>
<keyword evidence="2" id="KW-0805">Transcription regulation</keyword>
<evidence type="ECO:0000256" key="2">
    <source>
        <dbReference type="ARBA" id="ARBA00023015"/>
    </source>
</evidence>
<dbReference type="FunFam" id="1.10.10.10:FF:000001">
    <property type="entry name" value="LysR family transcriptional regulator"/>
    <property type="match status" value="1"/>
</dbReference>
<protein>
    <submittedName>
        <fullName evidence="6">LysR family transcriptional regulator</fullName>
    </submittedName>
</protein>
<feature type="domain" description="HTH lysR-type" evidence="5">
    <location>
        <begin position="1"/>
        <end position="58"/>
    </location>
</feature>
<dbReference type="PROSITE" id="PS50931">
    <property type="entry name" value="HTH_LYSR"/>
    <property type="match status" value="1"/>
</dbReference>
<dbReference type="SUPFAM" id="SSF53850">
    <property type="entry name" value="Periplasmic binding protein-like II"/>
    <property type="match status" value="1"/>
</dbReference>
<dbReference type="OrthoDB" id="9803735at2"/>
<dbReference type="CDD" id="cd05466">
    <property type="entry name" value="PBP2_LTTR_substrate"/>
    <property type="match status" value="1"/>
</dbReference>
<dbReference type="Gene3D" id="1.10.10.10">
    <property type="entry name" value="Winged helix-like DNA-binding domain superfamily/Winged helix DNA-binding domain"/>
    <property type="match status" value="1"/>
</dbReference>
<evidence type="ECO:0000256" key="4">
    <source>
        <dbReference type="ARBA" id="ARBA00023163"/>
    </source>
</evidence>
<dbReference type="GO" id="GO:0003700">
    <property type="term" value="F:DNA-binding transcription factor activity"/>
    <property type="evidence" value="ECO:0007669"/>
    <property type="project" value="InterPro"/>
</dbReference>
<keyword evidence="3" id="KW-0238">DNA-binding</keyword>
<dbReference type="Gene3D" id="3.40.190.290">
    <property type="match status" value="1"/>
</dbReference>
<dbReference type="EMBL" id="QMFB01000016">
    <property type="protein sequence ID" value="RAV18553.1"/>
    <property type="molecule type" value="Genomic_DNA"/>
</dbReference>
<reference evidence="6 7" key="1">
    <citation type="journal article" date="2009" name="Int. J. Syst. Evol. Microbiol.">
        <title>Paenibacillus contaminans sp. nov., isolated from a contaminated laboratory plate.</title>
        <authorList>
            <person name="Chou J.H."/>
            <person name="Lee J.H."/>
            <person name="Lin M.C."/>
            <person name="Chang P.S."/>
            <person name="Arun A.B."/>
            <person name="Young C.C."/>
            <person name="Chen W.M."/>
        </authorList>
    </citation>
    <scope>NUCLEOTIDE SEQUENCE [LARGE SCALE GENOMIC DNA]</scope>
    <source>
        <strain evidence="6 7">CKOBP-6</strain>
    </source>
</reference>
<dbReference type="InterPro" id="IPR036390">
    <property type="entry name" value="WH_DNA-bd_sf"/>
</dbReference>
<dbReference type="Proteomes" id="UP000250369">
    <property type="component" value="Unassembled WGS sequence"/>
</dbReference>
<sequence>MELDYYRTFLEVARRRSITRAAETLGYAQSSVTTQIQKLEKHYGVPLLERFGRTLRLTPPGEKLSLLAMQMLELYERSLETVGSNTSGTLHIGTIDSLAAYYLPPFLQQLKQLNPELSIQLQPESEEVLIQKVKDGESDVGLLLDREPADTALHCIAIRDEPLVIIVPPEHPLARLDQLVPSDLEGAEMIVSEVSCVYRGFFERALKENRVSYRIGFELGSLEAIKQCVINGLGIGLLPQIAALEEVRSGRLKAIPLVHSELRVGIQLLVHPKKWMNQPLQAFLKLLTER</sequence>
<evidence type="ECO:0000256" key="1">
    <source>
        <dbReference type="ARBA" id="ARBA00009437"/>
    </source>
</evidence>
<dbReference type="PANTHER" id="PTHR30126">
    <property type="entry name" value="HTH-TYPE TRANSCRIPTIONAL REGULATOR"/>
    <property type="match status" value="1"/>
</dbReference>
<evidence type="ECO:0000259" key="5">
    <source>
        <dbReference type="PROSITE" id="PS50931"/>
    </source>
</evidence>
<name>A0A329MIE6_9BACL</name>
<evidence type="ECO:0000313" key="7">
    <source>
        <dbReference type="Proteomes" id="UP000250369"/>
    </source>
</evidence>
<dbReference type="RefSeq" id="WP_113033742.1">
    <property type="nucleotide sequence ID" value="NZ_QMFB01000016.1"/>
</dbReference>
<comment type="similarity">
    <text evidence="1">Belongs to the LysR transcriptional regulatory family.</text>
</comment>
<gene>
    <name evidence="6" type="ORF">DQG23_24950</name>
</gene>
<comment type="caution">
    <text evidence="6">The sequence shown here is derived from an EMBL/GenBank/DDBJ whole genome shotgun (WGS) entry which is preliminary data.</text>
</comment>
<keyword evidence="7" id="KW-1185">Reference proteome</keyword>
<dbReference type="SUPFAM" id="SSF46785">
    <property type="entry name" value="Winged helix' DNA-binding domain"/>
    <property type="match status" value="1"/>
</dbReference>
<dbReference type="InterPro" id="IPR036388">
    <property type="entry name" value="WH-like_DNA-bd_sf"/>
</dbReference>
<dbReference type="GO" id="GO:0000976">
    <property type="term" value="F:transcription cis-regulatory region binding"/>
    <property type="evidence" value="ECO:0007669"/>
    <property type="project" value="TreeGrafter"/>
</dbReference>
<dbReference type="PANTHER" id="PTHR30126:SF100">
    <property type="entry name" value="LYSR-FAMILY TRANSCRIPTIONAL REGULATOR"/>
    <property type="match status" value="1"/>
</dbReference>
<dbReference type="Pfam" id="PF00126">
    <property type="entry name" value="HTH_1"/>
    <property type="match status" value="1"/>
</dbReference>
<proteinExistence type="inferred from homology"/>
<accession>A0A329MIE6</accession>
<dbReference type="PRINTS" id="PR00039">
    <property type="entry name" value="HTHLYSR"/>
</dbReference>
<dbReference type="InterPro" id="IPR000847">
    <property type="entry name" value="LysR_HTH_N"/>
</dbReference>
<keyword evidence="4" id="KW-0804">Transcription</keyword>
<dbReference type="AlphaFoldDB" id="A0A329MIE6"/>
<dbReference type="InterPro" id="IPR005119">
    <property type="entry name" value="LysR_subst-bd"/>
</dbReference>